<dbReference type="Proteomes" id="UP000062973">
    <property type="component" value="Chromosome"/>
</dbReference>
<dbReference type="PATRIC" id="fig|1068978.7.peg.5875"/>
<dbReference type="InterPro" id="IPR036271">
    <property type="entry name" value="Tet_transcr_reg_TetR-rel_C_sf"/>
</dbReference>
<evidence type="ECO:0000313" key="5">
    <source>
        <dbReference type="Proteomes" id="UP000062973"/>
    </source>
</evidence>
<dbReference type="GO" id="GO:0000976">
    <property type="term" value="F:transcription cis-regulatory region binding"/>
    <property type="evidence" value="ECO:0007669"/>
    <property type="project" value="TreeGrafter"/>
</dbReference>
<dbReference type="eggNOG" id="COG1309">
    <property type="taxonomic scope" value="Bacteria"/>
</dbReference>
<dbReference type="InterPro" id="IPR001647">
    <property type="entry name" value="HTH_TetR"/>
</dbReference>
<dbReference type="STRING" id="1068978.AMETH_5476"/>
<dbReference type="HOGENOM" id="CLU_069356_22_1_11"/>
<evidence type="ECO:0000259" key="3">
    <source>
        <dbReference type="PROSITE" id="PS50977"/>
    </source>
</evidence>
<name>A0A076MY22_AMYME</name>
<dbReference type="InterPro" id="IPR050109">
    <property type="entry name" value="HTH-type_TetR-like_transc_reg"/>
</dbReference>
<dbReference type="PRINTS" id="PR00455">
    <property type="entry name" value="HTHTETR"/>
</dbReference>
<dbReference type="RefSeq" id="WP_026153427.1">
    <property type="nucleotide sequence ID" value="NZ_AQUL01000001.1"/>
</dbReference>
<reference evidence="4 5" key="1">
    <citation type="submission" date="2014-07" db="EMBL/GenBank/DDBJ databases">
        <title>Whole Genome Sequence of the Amycolatopsis methanolica 239.</title>
        <authorList>
            <person name="Tang B."/>
        </authorList>
    </citation>
    <scope>NUCLEOTIDE SEQUENCE [LARGE SCALE GENOMIC DNA]</scope>
    <source>
        <strain evidence="4 5">239</strain>
    </source>
</reference>
<feature type="DNA-binding region" description="H-T-H motif" evidence="2">
    <location>
        <begin position="41"/>
        <end position="60"/>
    </location>
</feature>
<dbReference type="InterPro" id="IPR009057">
    <property type="entry name" value="Homeodomain-like_sf"/>
</dbReference>
<dbReference type="Gene3D" id="1.10.10.60">
    <property type="entry name" value="Homeodomain-like"/>
    <property type="match status" value="1"/>
</dbReference>
<dbReference type="SUPFAM" id="SSF48498">
    <property type="entry name" value="Tetracyclin repressor-like, C-terminal domain"/>
    <property type="match status" value="1"/>
</dbReference>
<dbReference type="KEGG" id="amq:AMETH_5476"/>
<evidence type="ECO:0000256" key="1">
    <source>
        <dbReference type="ARBA" id="ARBA00023125"/>
    </source>
</evidence>
<evidence type="ECO:0000256" key="2">
    <source>
        <dbReference type="PROSITE-ProRule" id="PRU00335"/>
    </source>
</evidence>
<dbReference type="GO" id="GO:0003700">
    <property type="term" value="F:DNA-binding transcription factor activity"/>
    <property type="evidence" value="ECO:0007669"/>
    <property type="project" value="TreeGrafter"/>
</dbReference>
<dbReference type="AlphaFoldDB" id="A0A076MY22"/>
<dbReference type="EMBL" id="CP009110">
    <property type="protein sequence ID" value="AIJ25568.1"/>
    <property type="molecule type" value="Genomic_DNA"/>
</dbReference>
<dbReference type="OrthoDB" id="4456617at2"/>
<dbReference type="Gene3D" id="1.10.357.10">
    <property type="entry name" value="Tetracycline Repressor, domain 2"/>
    <property type="match status" value="1"/>
</dbReference>
<organism evidence="4 5">
    <name type="scientific">Amycolatopsis methanolica 239</name>
    <dbReference type="NCBI Taxonomy" id="1068978"/>
    <lineage>
        <taxon>Bacteria</taxon>
        <taxon>Bacillati</taxon>
        <taxon>Actinomycetota</taxon>
        <taxon>Actinomycetes</taxon>
        <taxon>Pseudonocardiales</taxon>
        <taxon>Pseudonocardiaceae</taxon>
        <taxon>Amycolatopsis</taxon>
        <taxon>Amycolatopsis methanolica group</taxon>
    </lineage>
</organism>
<dbReference type="Pfam" id="PF00440">
    <property type="entry name" value="TetR_N"/>
    <property type="match status" value="1"/>
</dbReference>
<sequence length="204" mass="22037">MPAPKPARSLDRVPRRDPGRKARILACSAELISRHGYHAVGLADIGTAAGIVSTGIYRHFPSKSAILTALLHQVMDLLARTSAEITSTAQNDRAALTALVENHVRIAIGDRRILRVYHLEAHNLAPEDLRGLRRAQRRYLEHWVSVVVLLRSGVTGDEARVLVHAAIGSVQSILFHDSGLPLDRLTALLCQTAHACLGIAPGGA</sequence>
<dbReference type="PANTHER" id="PTHR30055:SF237">
    <property type="entry name" value="TRANSCRIPTIONAL REPRESSOR MCE3R"/>
    <property type="match status" value="1"/>
</dbReference>
<dbReference type="PROSITE" id="PS50977">
    <property type="entry name" value="HTH_TETR_2"/>
    <property type="match status" value="1"/>
</dbReference>
<keyword evidence="5" id="KW-1185">Reference proteome</keyword>
<dbReference type="PANTHER" id="PTHR30055">
    <property type="entry name" value="HTH-TYPE TRANSCRIPTIONAL REGULATOR RUTR"/>
    <property type="match status" value="1"/>
</dbReference>
<proteinExistence type="predicted"/>
<feature type="domain" description="HTH tetR-type" evidence="3">
    <location>
        <begin position="18"/>
        <end position="78"/>
    </location>
</feature>
<gene>
    <name evidence="4" type="ORF">AMETH_5476</name>
</gene>
<dbReference type="SUPFAM" id="SSF46689">
    <property type="entry name" value="Homeodomain-like"/>
    <property type="match status" value="1"/>
</dbReference>
<keyword evidence="1 2" id="KW-0238">DNA-binding</keyword>
<evidence type="ECO:0000313" key="4">
    <source>
        <dbReference type="EMBL" id="AIJ25568.1"/>
    </source>
</evidence>
<protein>
    <submittedName>
        <fullName evidence="4">Transcriptional regulator, TetR family</fullName>
    </submittedName>
</protein>
<accession>A0A076MY22</accession>